<sequence>MNTIDYFKLQAKNLHKDFKTKTTLVDKTSSAFLYEYSPKYFDIEMVIADFDINENNFSLMNAQHVIAKIANFDKWASLLKASKSELELAKLMYDYQNRVDNVGWYFYIENAQSMNEVELDTEIQVDIFKQVVIEENIFEDTEIESYLLKHKY</sequence>
<gene>
    <name evidence="1" type="ORF">WFZ86_15050</name>
</gene>
<evidence type="ECO:0000313" key="1">
    <source>
        <dbReference type="EMBL" id="MEM0577822.1"/>
    </source>
</evidence>
<reference evidence="1 2" key="1">
    <citation type="submission" date="2024-03" db="EMBL/GenBank/DDBJ databases">
        <title>Two novel species of the genus Flavobacterium exhibiting potentially degradation of complex polysaccharides.</title>
        <authorList>
            <person name="Lian X."/>
        </authorList>
    </citation>
    <scope>NUCLEOTIDE SEQUENCE [LARGE SCALE GENOMIC DNA]</scope>
    <source>
        <strain evidence="1 2">N6</strain>
    </source>
</reference>
<proteinExistence type="predicted"/>
<organism evidence="1 2">
    <name type="scientific">Flavobacterium polysaccharolyticum</name>
    <dbReference type="NCBI Taxonomy" id="3133148"/>
    <lineage>
        <taxon>Bacteria</taxon>
        <taxon>Pseudomonadati</taxon>
        <taxon>Bacteroidota</taxon>
        <taxon>Flavobacteriia</taxon>
        <taxon>Flavobacteriales</taxon>
        <taxon>Flavobacteriaceae</taxon>
        <taxon>Flavobacterium</taxon>
    </lineage>
</organism>
<dbReference type="RefSeq" id="WP_342692691.1">
    <property type="nucleotide sequence ID" value="NZ_JBCGDP010000016.1"/>
</dbReference>
<dbReference type="Proteomes" id="UP001468798">
    <property type="component" value="Unassembled WGS sequence"/>
</dbReference>
<accession>A0ABU9NTY6</accession>
<keyword evidence="2" id="KW-1185">Reference proteome</keyword>
<dbReference type="EMBL" id="JBCGDP010000016">
    <property type="protein sequence ID" value="MEM0577822.1"/>
    <property type="molecule type" value="Genomic_DNA"/>
</dbReference>
<comment type="caution">
    <text evidence="1">The sequence shown here is derived from an EMBL/GenBank/DDBJ whole genome shotgun (WGS) entry which is preliminary data.</text>
</comment>
<name>A0ABU9NTY6_9FLAO</name>
<protein>
    <submittedName>
        <fullName evidence="1">Uncharacterized protein</fullName>
    </submittedName>
</protein>
<evidence type="ECO:0000313" key="2">
    <source>
        <dbReference type="Proteomes" id="UP001468798"/>
    </source>
</evidence>